<dbReference type="Gene3D" id="2.60.300.12">
    <property type="entry name" value="HesB-like domain"/>
    <property type="match status" value="1"/>
</dbReference>
<dbReference type="STRING" id="1302690.BUE76_14875"/>
<dbReference type="RefSeq" id="WP_073041270.1">
    <property type="nucleotide sequence ID" value="NZ_FQUO01000004.1"/>
</dbReference>
<gene>
    <name evidence="2" type="ORF">SAMN05444008_104139</name>
</gene>
<dbReference type="PANTHER" id="PTHR47265:SF1">
    <property type="entry name" value="IRON-SULFUR ASSEMBLY PROTEIN ISCA, CHLOROPLASTIC"/>
    <property type="match status" value="1"/>
</dbReference>
<reference evidence="2 3" key="1">
    <citation type="submission" date="2016-11" db="EMBL/GenBank/DDBJ databases">
        <authorList>
            <person name="Jaros S."/>
            <person name="Januszkiewicz K."/>
            <person name="Wedrychowicz H."/>
        </authorList>
    </citation>
    <scope>NUCLEOTIDE SEQUENCE [LARGE SCALE GENOMIC DNA]</scope>
    <source>
        <strain evidence="2 3">DSM 26897</strain>
    </source>
</reference>
<proteinExistence type="predicted"/>
<dbReference type="InterPro" id="IPR031108">
    <property type="entry name" value="IscA_plant_cyanobact"/>
</dbReference>
<dbReference type="InterPro" id="IPR000361">
    <property type="entry name" value="ATAP_core_dom"/>
</dbReference>
<dbReference type="OrthoDB" id="9801228at2"/>
<sequence length="114" mass="12385">METTIQAPVSFTEGALAELKRLMSEPGFDTENTLRVGVKGGGCSGMSYVLGFDKKTEKDNEYAFDGVPFVMEKAHEMYLFGMQIDWQGGLNSRGFTFKNPNASTTCGCGTSFAV</sequence>
<evidence type="ECO:0000313" key="3">
    <source>
        <dbReference type="Proteomes" id="UP000184368"/>
    </source>
</evidence>
<dbReference type="NCBIfam" id="TIGR00049">
    <property type="entry name" value="iron-sulfur cluster assembly accessory protein"/>
    <property type="match status" value="1"/>
</dbReference>
<dbReference type="InterPro" id="IPR017870">
    <property type="entry name" value="FeS_cluster_insertion_CS"/>
</dbReference>
<name>A0A1M4Y364_9BACT</name>
<dbReference type="EMBL" id="FQUO01000004">
    <property type="protein sequence ID" value="SHF00264.1"/>
    <property type="molecule type" value="Genomic_DNA"/>
</dbReference>
<dbReference type="PROSITE" id="PS01152">
    <property type="entry name" value="HESB"/>
    <property type="match status" value="1"/>
</dbReference>
<dbReference type="AlphaFoldDB" id="A0A1M4Y364"/>
<accession>A0A1M4Y364</accession>
<dbReference type="GO" id="GO:0051537">
    <property type="term" value="F:2 iron, 2 sulfur cluster binding"/>
    <property type="evidence" value="ECO:0007669"/>
    <property type="project" value="UniProtKB-ARBA"/>
</dbReference>
<evidence type="ECO:0000313" key="2">
    <source>
        <dbReference type="EMBL" id="SHF00264.1"/>
    </source>
</evidence>
<dbReference type="Proteomes" id="UP000184368">
    <property type="component" value="Unassembled WGS sequence"/>
</dbReference>
<dbReference type="GO" id="GO:0016226">
    <property type="term" value="P:iron-sulfur cluster assembly"/>
    <property type="evidence" value="ECO:0007669"/>
    <property type="project" value="InterPro"/>
</dbReference>
<organism evidence="2 3">
    <name type="scientific">Cnuella takakiae</name>
    <dbReference type="NCBI Taxonomy" id="1302690"/>
    <lineage>
        <taxon>Bacteria</taxon>
        <taxon>Pseudomonadati</taxon>
        <taxon>Bacteroidota</taxon>
        <taxon>Chitinophagia</taxon>
        <taxon>Chitinophagales</taxon>
        <taxon>Chitinophagaceae</taxon>
        <taxon>Cnuella</taxon>
    </lineage>
</organism>
<dbReference type="SUPFAM" id="SSF89360">
    <property type="entry name" value="HesB-like domain"/>
    <property type="match status" value="1"/>
</dbReference>
<keyword evidence="3" id="KW-1185">Reference proteome</keyword>
<dbReference type="InterPro" id="IPR035903">
    <property type="entry name" value="HesB-like_dom_sf"/>
</dbReference>
<feature type="domain" description="Core" evidence="1">
    <location>
        <begin position="9"/>
        <end position="109"/>
    </location>
</feature>
<evidence type="ECO:0000259" key="1">
    <source>
        <dbReference type="Pfam" id="PF01521"/>
    </source>
</evidence>
<dbReference type="InterPro" id="IPR016092">
    <property type="entry name" value="ATAP"/>
</dbReference>
<protein>
    <submittedName>
        <fullName evidence="2">Iron-sulfur cluster assembly protein</fullName>
    </submittedName>
</protein>
<dbReference type="PANTHER" id="PTHR47265">
    <property type="entry name" value="IRON-SULFUR ASSEMBLY PROTEIN ISCA, CHLOROPLASTIC"/>
    <property type="match status" value="1"/>
</dbReference>
<dbReference type="Pfam" id="PF01521">
    <property type="entry name" value="Fe-S_biosyn"/>
    <property type="match status" value="1"/>
</dbReference>